<dbReference type="InterPro" id="IPR007235">
    <property type="entry name" value="Glyco_trans_28_C"/>
</dbReference>
<protein>
    <recommendedName>
        <fullName evidence="1">Glycosyl transferase family 28 C-terminal domain-containing protein</fullName>
    </recommendedName>
</protein>
<dbReference type="SUPFAM" id="SSF53756">
    <property type="entry name" value="UDP-Glycosyltransferase/glycogen phosphorylase"/>
    <property type="match status" value="1"/>
</dbReference>
<name>A0A316TGR9_9ACTN</name>
<organism evidence="2 3">
    <name type="scientific">Nocardioides silvaticus</name>
    <dbReference type="NCBI Taxonomy" id="2201891"/>
    <lineage>
        <taxon>Bacteria</taxon>
        <taxon>Bacillati</taxon>
        <taxon>Actinomycetota</taxon>
        <taxon>Actinomycetes</taxon>
        <taxon>Propionibacteriales</taxon>
        <taxon>Nocardioidaceae</taxon>
        <taxon>Nocardioides</taxon>
    </lineage>
</organism>
<gene>
    <name evidence="2" type="ORF">DJ010_11470</name>
</gene>
<proteinExistence type="predicted"/>
<evidence type="ECO:0000313" key="2">
    <source>
        <dbReference type="EMBL" id="PWN02988.1"/>
    </source>
</evidence>
<comment type="caution">
    <text evidence="2">The sequence shown here is derived from an EMBL/GenBank/DDBJ whole genome shotgun (WGS) entry which is preliminary data.</text>
</comment>
<dbReference type="AlphaFoldDB" id="A0A316TGR9"/>
<reference evidence="2 3" key="1">
    <citation type="submission" date="2018-05" db="EMBL/GenBank/DDBJ databases">
        <title>Nocardioides silvaticus genome.</title>
        <authorList>
            <person name="Li C."/>
            <person name="Wang G."/>
        </authorList>
    </citation>
    <scope>NUCLEOTIDE SEQUENCE [LARGE SCALE GENOMIC DNA]</scope>
    <source>
        <strain evidence="2 3">CCTCC AB 2018079</strain>
    </source>
</reference>
<sequence>MIGYYAHHHGNGHLHRAEAVAAALDEPVTGLSSLPPPSGWRGDWVQLPRDDAEADPEDVTAGDQLHWVPVHESGLRARSAAISQWIDRAGPRLVVADVSVEFALLARLHGVPVVTVVLPGRRADPAHLLGFRASTALAAFSPVRPAELLPGVPEDVVQRVVAVGALSRFPASDAPPVAGADRRVLVLVGRGGSAMASLDVTRLEAATPGWTWARMGGPDEWVDDISTALRETDVVVTNAGDGSLADVAAHRRPAVVVPAERPFAEQHVTASALGRHGWPAVVRPRLPAEHEWLGILDRAAALDGGRWQAWCDGHAAERFARLLVEVGADRRRRRSA</sequence>
<keyword evidence="3" id="KW-1185">Reference proteome</keyword>
<dbReference type="Pfam" id="PF04101">
    <property type="entry name" value="Glyco_tran_28_C"/>
    <property type="match status" value="1"/>
</dbReference>
<evidence type="ECO:0000259" key="1">
    <source>
        <dbReference type="Pfam" id="PF04101"/>
    </source>
</evidence>
<dbReference type="EMBL" id="QGDD01000004">
    <property type="protein sequence ID" value="PWN02988.1"/>
    <property type="molecule type" value="Genomic_DNA"/>
</dbReference>
<dbReference type="GO" id="GO:0016758">
    <property type="term" value="F:hexosyltransferase activity"/>
    <property type="evidence" value="ECO:0007669"/>
    <property type="project" value="InterPro"/>
</dbReference>
<dbReference type="RefSeq" id="WP_109693790.1">
    <property type="nucleotide sequence ID" value="NZ_QGDD01000004.1"/>
</dbReference>
<dbReference type="Proteomes" id="UP000245507">
    <property type="component" value="Unassembled WGS sequence"/>
</dbReference>
<dbReference type="Gene3D" id="3.40.50.2000">
    <property type="entry name" value="Glycogen Phosphorylase B"/>
    <property type="match status" value="1"/>
</dbReference>
<feature type="domain" description="Glycosyl transferase family 28 C-terminal" evidence="1">
    <location>
        <begin position="222"/>
        <end position="276"/>
    </location>
</feature>
<dbReference type="OrthoDB" id="9809594at2"/>
<accession>A0A316TGR9</accession>
<evidence type="ECO:0000313" key="3">
    <source>
        <dbReference type="Proteomes" id="UP000245507"/>
    </source>
</evidence>